<proteinExistence type="predicted"/>
<organism evidence="1 2">
    <name type="scientific">Medicago truncatula</name>
    <name type="common">Barrel medic</name>
    <name type="synonym">Medicago tribuloides</name>
    <dbReference type="NCBI Taxonomy" id="3880"/>
    <lineage>
        <taxon>Eukaryota</taxon>
        <taxon>Viridiplantae</taxon>
        <taxon>Streptophyta</taxon>
        <taxon>Embryophyta</taxon>
        <taxon>Tracheophyta</taxon>
        <taxon>Spermatophyta</taxon>
        <taxon>Magnoliopsida</taxon>
        <taxon>eudicotyledons</taxon>
        <taxon>Gunneridae</taxon>
        <taxon>Pentapetalae</taxon>
        <taxon>rosids</taxon>
        <taxon>fabids</taxon>
        <taxon>Fabales</taxon>
        <taxon>Fabaceae</taxon>
        <taxon>Papilionoideae</taxon>
        <taxon>50 kb inversion clade</taxon>
        <taxon>NPAAA clade</taxon>
        <taxon>Hologalegina</taxon>
        <taxon>IRL clade</taxon>
        <taxon>Trifolieae</taxon>
        <taxon>Medicago</taxon>
    </lineage>
</organism>
<protein>
    <submittedName>
        <fullName evidence="1">Uncharacterized protein</fullName>
    </submittedName>
</protein>
<reference evidence="2" key="1">
    <citation type="journal article" date="2018" name="Nat. Plants">
        <title>Whole-genome landscape of Medicago truncatula symbiotic genes.</title>
        <authorList>
            <person name="Pecrix Y."/>
            <person name="Staton S.E."/>
            <person name="Sallet E."/>
            <person name="Lelandais-Briere C."/>
            <person name="Moreau S."/>
            <person name="Carrere S."/>
            <person name="Blein T."/>
            <person name="Jardinaud M.F."/>
            <person name="Latrasse D."/>
            <person name="Zouine M."/>
            <person name="Zahm M."/>
            <person name="Kreplak J."/>
            <person name="Mayjonade B."/>
            <person name="Satge C."/>
            <person name="Perez M."/>
            <person name="Cauet S."/>
            <person name="Marande W."/>
            <person name="Chantry-Darmon C."/>
            <person name="Lopez-Roques C."/>
            <person name="Bouchez O."/>
            <person name="Berard A."/>
            <person name="Debelle F."/>
            <person name="Munos S."/>
            <person name="Bendahmane A."/>
            <person name="Berges H."/>
            <person name="Niebel A."/>
            <person name="Buitink J."/>
            <person name="Frugier F."/>
            <person name="Benhamed M."/>
            <person name="Crespi M."/>
            <person name="Gouzy J."/>
            <person name="Gamas P."/>
        </authorList>
    </citation>
    <scope>NUCLEOTIDE SEQUENCE [LARGE SCALE GENOMIC DNA]</scope>
    <source>
        <strain evidence="2">cv. Jemalong A17</strain>
    </source>
</reference>
<accession>A0A396GPI3</accession>
<sequence length="64" mass="6941">MSSISTGHWLAYTLKQEETVALLLPLLAGKDLIPPNSAQTMSSPLTETLTALSISGHHPTRIYH</sequence>
<name>A0A396GPI3_MEDTR</name>
<evidence type="ECO:0000313" key="2">
    <source>
        <dbReference type="Proteomes" id="UP000265566"/>
    </source>
</evidence>
<comment type="caution">
    <text evidence="1">The sequence shown here is derived from an EMBL/GenBank/DDBJ whole genome shotgun (WGS) entry which is preliminary data.</text>
</comment>
<dbReference type="Proteomes" id="UP000265566">
    <property type="component" value="Chromosome 8"/>
</dbReference>
<dbReference type="AlphaFoldDB" id="A0A396GPI3"/>
<gene>
    <name evidence="1" type="ORF">MtrunA17_Chr8g0376711</name>
</gene>
<dbReference type="EMBL" id="PSQE01000008">
    <property type="protein sequence ID" value="RHN42423.1"/>
    <property type="molecule type" value="Genomic_DNA"/>
</dbReference>
<evidence type="ECO:0000313" key="1">
    <source>
        <dbReference type="EMBL" id="RHN42423.1"/>
    </source>
</evidence>
<dbReference type="Gramene" id="rna48861">
    <property type="protein sequence ID" value="RHN42423.1"/>
    <property type="gene ID" value="gene48861"/>
</dbReference>